<keyword evidence="2" id="KW-0812">Transmembrane</keyword>
<keyword evidence="2" id="KW-0472">Membrane</keyword>
<evidence type="ECO:0000256" key="1">
    <source>
        <dbReference type="SAM" id="MobiDB-lite"/>
    </source>
</evidence>
<feature type="region of interest" description="Disordered" evidence="1">
    <location>
        <begin position="871"/>
        <end position="890"/>
    </location>
</feature>
<sequence>MRILATILLFAPAVSAQIDNEQFANELEQCIRGAAQKAVDNWPMWGDGCLAATTKVDRQAHTLGLSITPFEKKYGYQAALWCTFYSTRMTEEPDPDNPQPNNPDFENWYNTLLCPWDLNVCGQEPLGKNGDENHGVPTEWSGAAQNLHYLDEPGRRTMSCGLCGRLKQALGAPPFMIATDPAVLSDPEFGRNWYFSKWDMHPFGAWLANEQRAQGWALDETVAKINQFRASNGEEMHGFAWQSTRLLALDANGVRRTDVDFSQGDGFTAAPKHLRSICDTTWGLSTQSRDDCWHGAGHGLFYYYMDIGLAMKACWSEELVRNAPAWLTAKELLKTRWLCVSGIYHSAGNTISIAAFHQIATEGLTGEEWLCKAQPEWGEGDAYFARCGAGLGMDLVGVKAQMVRPYNMLGADHQDPAKKEGWGVCKSPLGADGKPLPMDPWEQKQASLKVVQQRTCNPKKYFGVANDECPAAFMAHFPCNEGSADHRFCKEDWHSKCEGGFDQLRTTFLCEQEPKRAGVNYVMSGQPDAGVYGGTCTCPDGSVYLVGDRDDDCGSLWCTGGVSGECTKQVSDLWAFRKVECAPASPPPSPPSNGTSVMMSNSTLSAIIAADEEERNQLEAQIEALQAQLNDEKPAADAAKSNAASASADAAESDEATAPSVEAPPDSTASEAAPSSADPAFDKVASAPIFAWETDTVVSTDELAASTDQDINSAAPAAEATAPSTPTEESVTDAAIAPDDAVNAQPVADATVDFTDADLELYREGSADPADEDGAPSMATPSSLSTTRSSATVVFILFVISIGLGAMFTRWVIARVIARAAKPAESAELPSKSQPFAADFAEPDDRTVVQTVVQTVSQDEATVIVVEDEAKDSCKKKKKSTKPTTKGGYASCATSSPIQAFRCALNRV</sequence>
<keyword evidence="3" id="KW-0732">Signal</keyword>
<name>A0A7S4J6Z9_9EUKA</name>
<dbReference type="EMBL" id="HBKO01033625">
    <property type="protein sequence ID" value="CAE2254242.1"/>
    <property type="molecule type" value="Transcribed_RNA"/>
</dbReference>
<feature type="compositionally biased region" description="Low complexity" evidence="1">
    <location>
        <begin position="713"/>
        <end position="729"/>
    </location>
</feature>
<feature type="signal peptide" evidence="3">
    <location>
        <begin position="1"/>
        <end position="16"/>
    </location>
</feature>
<proteinExistence type="predicted"/>
<evidence type="ECO:0000256" key="3">
    <source>
        <dbReference type="SAM" id="SignalP"/>
    </source>
</evidence>
<gene>
    <name evidence="4" type="ORF">CPOL0286_LOCUS15252</name>
</gene>
<feature type="region of interest" description="Disordered" evidence="1">
    <location>
        <begin position="631"/>
        <end position="679"/>
    </location>
</feature>
<keyword evidence="2" id="KW-1133">Transmembrane helix</keyword>
<organism evidence="4">
    <name type="scientific">Prymnesium polylepis</name>
    <dbReference type="NCBI Taxonomy" id="72548"/>
    <lineage>
        <taxon>Eukaryota</taxon>
        <taxon>Haptista</taxon>
        <taxon>Haptophyta</taxon>
        <taxon>Prymnesiophyceae</taxon>
        <taxon>Prymnesiales</taxon>
        <taxon>Prymnesiaceae</taxon>
        <taxon>Prymnesium</taxon>
    </lineage>
</organism>
<evidence type="ECO:0000313" key="4">
    <source>
        <dbReference type="EMBL" id="CAE2254242.1"/>
    </source>
</evidence>
<protein>
    <submittedName>
        <fullName evidence="4">Uncharacterized protein</fullName>
    </submittedName>
</protein>
<accession>A0A7S4J6Z9</accession>
<feature type="region of interest" description="Disordered" evidence="1">
    <location>
        <begin position="710"/>
        <end position="732"/>
    </location>
</feature>
<evidence type="ECO:0000256" key="2">
    <source>
        <dbReference type="SAM" id="Phobius"/>
    </source>
</evidence>
<feature type="compositionally biased region" description="Low complexity" evidence="1">
    <location>
        <begin position="636"/>
        <end position="679"/>
    </location>
</feature>
<feature type="chain" id="PRO_5031436603" evidence="3">
    <location>
        <begin position="17"/>
        <end position="908"/>
    </location>
</feature>
<dbReference type="AlphaFoldDB" id="A0A7S4J6Z9"/>
<reference evidence="4" key="1">
    <citation type="submission" date="2021-01" db="EMBL/GenBank/DDBJ databases">
        <authorList>
            <person name="Corre E."/>
            <person name="Pelletier E."/>
            <person name="Niang G."/>
            <person name="Scheremetjew M."/>
            <person name="Finn R."/>
            <person name="Kale V."/>
            <person name="Holt S."/>
            <person name="Cochrane G."/>
            <person name="Meng A."/>
            <person name="Brown T."/>
            <person name="Cohen L."/>
        </authorList>
    </citation>
    <scope>NUCLEOTIDE SEQUENCE</scope>
    <source>
        <strain evidence="4">UIO037</strain>
    </source>
</reference>
<feature type="transmembrane region" description="Helical" evidence="2">
    <location>
        <begin position="791"/>
        <end position="813"/>
    </location>
</feature>